<accession>A0ABV1JJH9</accession>
<name>A0ABV1JJH9_NEIPO</name>
<dbReference type="EMBL" id="JBECZB010000004">
    <property type="protein sequence ID" value="MEQ3510605.1"/>
    <property type="molecule type" value="Genomic_DNA"/>
</dbReference>
<sequence length="63" mass="7277">MADCRMGVGWASAHHSHQSLQYYQSHHSHRFRQIHQCRRKPKPPNHAYSPKTFDAVKLVGLVG</sequence>
<comment type="caution">
    <text evidence="1">The sequence shown here is derived from an EMBL/GenBank/DDBJ whole genome shotgun (WGS) entry which is preliminary data.</text>
</comment>
<evidence type="ECO:0000313" key="2">
    <source>
        <dbReference type="Proteomes" id="UP001447151"/>
    </source>
</evidence>
<dbReference type="RefSeq" id="WP_181874549.1">
    <property type="nucleotide sequence ID" value="NZ_CAUIXF010000002.1"/>
</dbReference>
<reference evidence="1 2" key="1">
    <citation type="submission" date="2024-05" db="EMBL/GenBank/DDBJ databases">
        <authorList>
            <person name="Matzinger S.R."/>
            <person name="Bankers L."/>
            <person name="Rossheim A."/>
            <person name="Hetherington-Rauth M.C."/>
            <person name="Smith A."/>
            <person name="Baird S."/>
            <person name="Polanco D."/>
        </authorList>
    </citation>
    <scope>NUCLEOTIDE SEQUENCE [LARGE SCALE GENOMIC DNA]</scope>
    <source>
        <strain evidence="1 2">2024CJ-00066</strain>
    </source>
</reference>
<keyword evidence="2" id="KW-1185">Reference proteome</keyword>
<proteinExistence type="predicted"/>
<gene>
    <name evidence="1" type="ORF">ABM124_04610</name>
</gene>
<organism evidence="1 2">
    <name type="scientific">Neisseria polysaccharea</name>
    <dbReference type="NCBI Taxonomy" id="489"/>
    <lineage>
        <taxon>Bacteria</taxon>
        <taxon>Pseudomonadati</taxon>
        <taxon>Pseudomonadota</taxon>
        <taxon>Betaproteobacteria</taxon>
        <taxon>Neisseriales</taxon>
        <taxon>Neisseriaceae</taxon>
        <taxon>Neisseria</taxon>
    </lineage>
</organism>
<protein>
    <submittedName>
        <fullName evidence="1">Uncharacterized protein</fullName>
    </submittedName>
</protein>
<dbReference type="Proteomes" id="UP001447151">
    <property type="component" value="Unassembled WGS sequence"/>
</dbReference>
<evidence type="ECO:0000313" key="1">
    <source>
        <dbReference type="EMBL" id="MEQ3510605.1"/>
    </source>
</evidence>